<reference evidence="2 3" key="1">
    <citation type="submission" date="2020-02" db="EMBL/GenBank/DDBJ databases">
        <title>Whole-genome analyses of novel actinobacteria.</title>
        <authorList>
            <person name="Sahin N."/>
        </authorList>
    </citation>
    <scope>NUCLEOTIDE SEQUENCE [LARGE SCALE GENOMIC DNA]</scope>
    <source>
        <strain evidence="2 3">A7024</strain>
    </source>
</reference>
<protein>
    <submittedName>
        <fullName evidence="2">DUF2291 domain-containing protein</fullName>
    </submittedName>
</protein>
<keyword evidence="1" id="KW-0812">Transmembrane</keyword>
<keyword evidence="3" id="KW-1185">Reference proteome</keyword>
<keyword evidence="1" id="KW-0472">Membrane</keyword>
<organism evidence="2 3">
    <name type="scientific">Streptomyces coryli</name>
    <dbReference type="NCBI Taxonomy" id="1128680"/>
    <lineage>
        <taxon>Bacteria</taxon>
        <taxon>Bacillati</taxon>
        <taxon>Actinomycetota</taxon>
        <taxon>Actinomycetes</taxon>
        <taxon>Kitasatosporales</taxon>
        <taxon>Streptomycetaceae</taxon>
        <taxon>Streptomyces</taxon>
    </lineage>
</organism>
<evidence type="ECO:0000256" key="1">
    <source>
        <dbReference type="SAM" id="Phobius"/>
    </source>
</evidence>
<proteinExistence type="predicted"/>
<dbReference type="RefSeq" id="WP_165230223.1">
    <property type="nucleotide sequence ID" value="NZ_JAAKZV010000003.1"/>
</dbReference>
<name>A0A6G4TT04_9ACTN</name>
<comment type="caution">
    <text evidence="2">The sequence shown here is derived from an EMBL/GenBank/DDBJ whole genome shotgun (WGS) entry which is preliminary data.</text>
</comment>
<feature type="transmembrane region" description="Helical" evidence="1">
    <location>
        <begin position="21"/>
        <end position="39"/>
    </location>
</feature>
<evidence type="ECO:0000313" key="2">
    <source>
        <dbReference type="EMBL" id="NGN62596.1"/>
    </source>
</evidence>
<accession>A0A6G4TT04</accession>
<dbReference type="AlphaFoldDB" id="A0A6G4TT04"/>
<dbReference type="Pfam" id="PF10054">
    <property type="entry name" value="DUF2291"/>
    <property type="match status" value="1"/>
</dbReference>
<dbReference type="EMBL" id="JAAKZV010000003">
    <property type="protein sequence ID" value="NGN62596.1"/>
    <property type="molecule type" value="Genomic_DNA"/>
</dbReference>
<dbReference type="Gene3D" id="1.10.10.1260">
    <property type="entry name" value="Envelope glycoprotein gp160, DUF2291, helical domain"/>
    <property type="match status" value="1"/>
</dbReference>
<gene>
    <name evidence="2" type="ORF">G5C51_01580</name>
</gene>
<evidence type="ECO:0000313" key="3">
    <source>
        <dbReference type="Proteomes" id="UP000481583"/>
    </source>
</evidence>
<dbReference type="InterPro" id="IPR036215">
    <property type="entry name" value="TM0957-like_sf"/>
</dbReference>
<keyword evidence="1" id="KW-1133">Transmembrane helix</keyword>
<dbReference type="Gene3D" id="2.40.50.420">
    <property type="entry name" value="Envelope glycoprotein gp160, DUF2291, alpha/beta domain"/>
    <property type="match status" value="1"/>
</dbReference>
<sequence length="221" mass="22542">MTTPDPPRAAVGRFRLTLGRGSLLAAVLLAIAIATTTTYRSDSEAKAGAKPAFDPAKYAAKTYGPKVVPAIKKDAVDLATLHKALTDDPNAAGKRYGHRAGAGAYSYAVTLTGTAGTARGGLLPVTVAGLGKDTRVSVQIGPAVSGTALRDAAGFIKFSQFVNQVDYADAATALNARVKSQVLKGFDAAAAKGDKLTVTGAMTPLTPDVLTITPIAIEEAS</sequence>
<dbReference type="InterPro" id="IPR014582">
    <property type="entry name" value="UCP033535_lipo"/>
</dbReference>
<dbReference type="PIRSF" id="PIRSF033535">
    <property type="entry name" value="UCP033535_plp"/>
    <property type="match status" value="1"/>
</dbReference>
<dbReference type="SUPFAM" id="SSF141318">
    <property type="entry name" value="TM0957-like"/>
    <property type="match status" value="1"/>
</dbReference>
<dbReference type="Proteomes" id="UP000481583">
    <property type="component" value="Unassembled WGS sequence"/>
</dbReference>